<evidence type="ECO:0000256" key="5">
    <source>
        <dbReference type="ARBA" id="ARBA00022692"/>
    </source>
</evidence>
<evidence type="ECO:0000256" key="8">
    <source>
        <dbReference type="RuleBase" id="RU363041"/>
    </source>
</evidence>
<keyword evidence="3" id="KW-0813">Transport</keyword>
<dbReference type="Pfam" id="PF01925">
    <property type="entry name" value="TauE"/>
    <property type="match status" value="1"/>
</dbReference>
<dbReference type="PANTHER" id="PTHR30269">
    <property type="entry name" value="TRANSMEMBRANE PROTEIN YFCA"/>
    <property type="match status" value="1"/>
</dbReference>
<comment type="subcellular location">
    <subcellularLocation>
        <location evidence="1 8">Cell membrane</location>
        <topology evidence="1 8">Multi-pass membrane protein</topology>
    </subcellularLocation>
</comment>
<dbReference type="RefSeq" id="WP_345483688.1">
    <property type="nucleotide sequence ID" value="NZ_BAAAWU010000001.1"/>
</dbReference>
<comment type="caution">
    <text evidence="9">The sequence shown here is derived from an EMBL/GenBank/DDBJ whole genome shotgun (WGS) entry which is preliminary data.</text>
</comment>
<dbReference type="InterPro" id="IPR002781">
    <property type="entry name" value="TM_pro_TauE-like"/>
</dbReference>
<dbReference type="EMBL" id="JBHMCT010000020">
    <property type="protein sequence ID" value="MFB9558292.1"/>
    <property type="molecule type" value="Genomic_DNA"/>
</dbReference>
<keyword evidence="7 8" id="KW-0472">Membrane</keyword>
<evidence type="ECO:0000313" key="10">
    <source>
        <dbReference type="Proteomes" id="UP001589716"/>
    </source>
</evidence>
<keyword evidence="5 8" id="KW-0812">Transmembrane</keyword>
<evidence type="ECO:0000256" key="3">
    <source>
        <dbReference type="ARBA" id="ARBA00022448"/>
    </source>
</evidence>
<gene>
    <name evidence="9" type="ORF">ACFFTP_29415</name>
</gene>
<evidence type="ECO:0000256" key="4">
    <source>
        <dbReference type="ARBA" id="ARBA00022475"/>
    </source>
</evidence>
<dbReference type="PANTHER" id="PTHR30269:SF37">
    <property type="entry name" value="MEMBRANE TRANSPORTER PROTEIN"/>
    <property type="match status" value="1"/>
</dbReference>
<keyword evidence="6 8" id="KW-1133">Transmembrane helix</keyword>
<dbReference type="InterPro" id="IPR052017">
    <property type="entry name" value="TSUP"/>
</dbReference>
<name>A0ABV5QXS4_9ACTN</name>
<keyword evidence="4 8" id="KW-1003">Cell membrane</keyword>
<proteinExistence type="inferred from homology"/>
<evidence type="ECO:0000256" key="2">
    <source>
        <dbReference type="ARBA" id="ARBA00009142"/>
    </source>
</evidence>
<accession>A0ABV5QXS4</accession>
<feature type="transmembrane region" description="Helical" evidence="8">
    <location>
        <begin position="30"/>
        <end position="52"/>
    </location>
</feature>
<sequence>MDPLLIPIVFLAVAAAFLLSASAGFGGSLILVPTLALVLGTKSGVALAALLLASNNLVKVFAYRATLPFRKAAVVIVLVAAGAFLGATLLVHAPERAVTLAVIAGFAAAFLVETFDLTRWKRAGSPLLALASGATSGFSGTSGPLKGLAVRGLDLDRLHLVGALSLVSLVGDVTKTAVWTDAALLTGRDYLVALVCVPLMFAATFLGRRFNTRIGERGYTGLFWTVMAGYTGRLLAGL</sequence>
<feature type="transmembrane region" description="Helical" evidence="8">
    <location>
        <begin position="72"/>
        <end position="91"/>
    </location>
</feature>
<evidence type="ECO:0000256" key="1">
    <source>
        <dbReference type="ARBA" id="ARBA00004651"/>
    </source>
</evidence>
<evidence type="ECO:0000256" key="6">
    <source>
        <dbReference type="ARBA" id="ARBA00022989"/>
    </source>
</evidence>
<protein>
    <recommendedName>
        <fullName evidence="8">Probable membrane transporter protein</fullName>
    </recommendedName>
</protein>
<feature type="transmembrane region" description="Helical" evidence="8">
    <location>
        <begin position="158"/>
        <end position="178"/>
    </location>
</feature>
<dbReference type="Proteomes" id="UP001589716">
    <property type="component" value="Unassembled WGS sequence"/>
</dbReference>
<evidence type="ECO:0000256" key="7">
    <source>
        <dbReference type="ARBA" id="ARBA00023136"/>
    </source>
</evidence>
<reference evidence="9 10" key="1">
    <citation type="submission" date="2024-09" db="EMBL/GenBank/DDBJ databases">
        <authorList>
            <person name="Sun Q."/>
            <person name="Mori K."/>
        </authorList>
    </citation>
    <scope>NUCLEOTIDE SEQUENCE [LARGE SCALE GENOMIC DNA]</scope>
    <source>
        <strain evidence="9 10">JCM 4414</strain>
    </source>
</reference>
<keyword evidence="10" id="KW-1185">Reference proteome</keyword>
<feature type="transmembrane region" description="Helical" evidence="8">
    <location>
        <begin position="190"/>
        <end position="207"/>
    </location>
</feature>
<feature type="transmembrane region" description="Helical" evidence="8">
    <location>
        <begin position="219"/>
        <end position="236"/>
    </location>
</feature>
<evidence type="ECO:0000313" key="9">
    <source>
        <dbReference type="EMBL" id="MFB9558292.1"/>
    </source>
</evidence>
<feature type="transmembrane region" description="Helical" evidence="8">
    <location>
        <begin position="97"/>
        <end position="115"/>
    </location>
</feature>
<organism evidence="9 10">
    <name type="scientific">Streptomyces roseoviridis</name>
    <dbReference type="NCBI Taxonomy" id="67361"/>
    <lineage>
        <taxon>Bacteria</taxon>
        <taxon>Bacillati</taxon>
        <taxon>Actinomycetota</taxon>
        <taxon>Actinomycetes</taxon>
        <taxon>Kitasatosporales</taxon>
        <taxon>Streptomycetaceae</taxon>
        <taxon>Streptomyces</taxon>
    </lineage>
</organism>
<comment type="similarity">
    <text evidence="2 8">Belongs to the 4-toluene sulfonate uptake permease (TSUP) (TC 2.A.102) family.</text>
</comment>